<dbReference type="Pfam" id="PF07699">
    <property type="entry name" value="Ephrin_rec_like"/>
    <property type="match status" value="1"/>
</dbReference>
<dbReference type="GeneID" id="25914109"/>
<dbReference type="SUPFAM" id="SSF57184">
    <property type="entry name" value="Growth factor receptor domain"/>
    <property type="match status" value="1"/>
</dbReference>
<name>A0A0L0FAU9_9EUKA</name>
<proteinExistence type="predicted"/>
<gene>
    <name evidence="2" type="ORF">SARC_13605</name>
</gene>
<sequence>LAYHPLTILRPSWQIVHYRYPEFTDDSSADGQICRECPAGFYSDTDSVDQPCMPCVINNMQEKTGQTECVPCGWGKYTEEI</sequence>
<keyword evidence="3" id="KW-1185">Reference proteome</keyword>
<dbReference type="OrthoDB" id="8710478at2759"/>
<reference evidence="2 3" key="1">
    <citation type="submission" date="2011-02" db="EMBL/GenBank/DDBJ databases">
        <title>The Genome Sequence of Sphaeroforma arctica JP610.</title>
        <authorList>
            <consortium name="The Broad Institute Genome Sequencing Platform"/>
            <person name="Russ C."/>
            <person name="Cuomo C."/>
            <person name="Young S.K."/>
            <person name="Zeng Q."/>
            <person name="Gargeya S."/>
            <person name="Alvarado L."/>
            <person name="Berlin A."/>
            <person name="Chapman S.B."/>
            <person name="Chen Z."/>
            <person name="Freedman E."/>
            <person name="Gellesch M."/>
            <person name="Goldberg J."/>
            <person name="Griggs A."/>
            <person name="Gujja S."/>
            <person name="Heilman E."/>
            <person name="Heiman D."/>
            <person name="Howarth C."/>
            <person name="Mehta T."/>
            <person name="Neiman D."/>
            <person name="Pearson M."/>
            <person name="Roberts A."/>
            <person name="Saif S."/>
            <person name="Shea T."/>
            <person name="Shenoy N."/>
            <person name="Sisk P."/>
            <person name="Stolte C."/>
            <person name="Sykes S."/>
            <person name="White J."/>
            <person name="Yandava C."/>
            <person name="Burger G."/>
            <person name="Gray M.W."/>
            <person name="Holland P.W.H."/>
            <person name="King N."/>
            <person name="Lang F.B.F."/>
            <person name="Roger A.J."/>
            <person name="Ruiz-Trillo I."/>
            <person name="Haas B."/>
            <person name="Nusbaum C."/>
            <person name="Birren B."/>
        </authorList>
    </citation>
    <scope>NUCLEOTIDE SEQUENCE [LARGE SCALE GENOMIC DNA]</scope>
    <source>
        <strain evidence="2 3">JP610</strain>
    </source>
</reference>
<evidence type="ECO:0000313" key="2">
    <source>
        <dbReference type="EMBL" id="KNC73837.1"/>
    </source>
</evidence>
<dbReference type="InterPro" id="IPR011641">
    <property type="entry name" value="Tyr-kin_ephrin_A/B_rcpt-like"/>
</dbReference>
<feature type="domain" description="Tyrosine-protein kinase ephrin type A/B receptor-like" evidence="1">
    <location>
        <begin position="50"/>
        <end position="80"/>
    </location>
</feature>
<feature type="non-terminal residue" evidence="2">
    <location>
        <position position="81"/>
    </location>
</feature>
<organism evidence="2 3">
    <name type="scientific">Sphaeroforma arctica JP610</name>
    <dbReference type="NCBI Taxonomy" id="667725"/>
    <lineage>
        <taxon>Eukaryota</taxon>
        <taxon>Ichthyosporea</taxon>
        <taxon>Ichthyophonida</taxon>
        <taxon>Sphaeroforma</taxon>
    </lineage>
</organism>
<accession>A0A0L0FAU9</accession>
<dbReference type="Gene3D" id="2.10.50.10">
    <property type="entry name" value="Tumor Necrosis Factor Receptor, subunit A, domain 2"/>
    <property type="match status" value="1"/>
</dbReference>
<evidence type="ECO:0000259" key="1">
    <source>
        <dbReference type="Pfam" id="PF07699"/>
    </source>
</evidence>
<dbReference type="AlphaFoldDB" id="A0A0L0FAU9"/>
<evidence type="ECO:0000313" key="3">
    <source>
        <dbReference type="Proteomes" id="UP000054560"/>
    </source>
</evidence>
<feature type="non-terminal residue" evidence="2">
    <location>
        <position position="1"/>
    </location>
</feature>
<dbReference type="EMBL" id="KQ245085">
    <property type="protein sequence ID" value="KNC73837.1"/>
    <property type="molecule type" value="Genomic_DNA"/>
</dbReference>
<dbReference type="Proteomes" id="UP000054560">
    <property type="component" value="Unassembled WGS sequence"/>
</dbReference>
<dbReference type="InterPro" id="IPR009030">
    <property type="entry name" value="Growth_fac_rcpt_cys_sf"/>
</dbReference>
<dbReference type="RefSeq" id="XP_014147739.1">
    <property type="nucleotide sequence ID" value="XM_014292264.1"/>
</dbReference>
<protein>
    <recommendedName>
        <fullName evidence="1">Tyrosine-protein kinase ephrin type A/B receptor-like domain-containing protein</fullName>
    </recommendedName>
</protein>